<dbReference type="PANTHER" id="PTHR43592:SF15">
    <property type="entry name" value="CAAX AMINO TERMINAL PROTEASE FAMILY PROTEIN"/>
    <property type="match status" value="1"/>
</dbReference>
<dbReference type="GeneID" id="35121071"/>
<feature type="transmembrane region" description="Helical" evidence="1">
    <location>
        <begin position="80"/>
        <end position="99"/>
    </location>
</feature>
<name>A0A2H4VBT9_9EURY</name>
<dbReference type="Pfam" id="PF02517">
    <property type="entry name" value="Rce1-like"/>
    <property type="match status" value="1"/>
</dbReference>
<evidence type="ECO:0000259" key="2">
    <source>
        <dbReference type="Pfam" id="PF02517"/>
    </source>
</evidence>
<evidence type="ECO:0000313" key="4">
    <source>
        <dbReference type="Proteomes" id="UP000232806"/>
    </source>
</evidence>
<accession>A0A2H4VBT9</accession>
<dbReference type="GO" id="GO:0080120">
    <property type="term" value="P:CAAX-box protein maturation"/>
    <property type="evidence" value="ECO:0007669"/>
    <property type="project" value="UniProtKB-ARBA"/>
</dbReference>
<evidence type="ECO:0000313" key="3">
    <source>
        <dbReference type="EMBL" id="AUB55552.1"/>
    </source>
</evidence>
<evidence type="ECO:0000256" key="1">
    <source>
        <dbReference type="SAM" id="Phobius"/>
    </source>
</evidence>
<feature type="transmembrane region" description="Helical" evidence="1">
    <location>
        <begin position="247"/>
        <end position="266"/>
    </location>
</feature>
<dbReference type="OrthoDB" id="275779at2157"/>
<gene>
    <name evidence="3" type="ORF">BK007_05700</name>
</gene>
<dbReference type="RefSeq" id="WP_100905531.1">
    <property type="nucleotide sequence ID" value="NZ_CP017766.1"/>
</dbReference>
<feature type="transmembrane region" description="Helical" evidence="1">
    <location>
        <begin position="173"/>
        <end position="203"/>
    </location>
</feature>
<dbReference type="InterPro" id="IPR003675">
    <property type="entry name" value="Rce1/LyrA-like_dom"/>
</dbReference>
<reference evidence="3 4" key="1">
    <citation type="submission" date="2016-10" db="EMBL/GenBank/DDBJ databases">
        <title>Comparative genomics between deep and shallow subseafloor isolates.</title>
        <authorList>
            <person name="Ishii S."/>
            <person name="Miller J.R."/>
            <person name="Sutton G."/>
            <person name="Suzuki S."/>
            <person name="Methe B."/>
            <person name="Inagaki F."/>
            <person name="Imachi H."/>
        </authorList>
    </citation>
    <scope>NUCLEOTIDE SEQUENCE [LARGE SCALE GENOMIC DNA]</scope>
    <source>
        <strain evidence="3 4">MO-MB1</strain>
    </source>
</reference>
<dbReference type="Proteomes" id="UP000232806">
    <property type="component" value="Chromosome"/>
</dbReference>
<dbReference type="GO" id="GO:0004175">
    <property type="term" value="F:endopeptidase activity"/>
    <property type="evidence" value="ECO:0007669"/>
    <property type="project" value="UniProtKB-ARBA"/>
</dbReference>
<feature type="transmembrane region" description="Helical" evidence="1">
    <location>
        <begin position="12"/>
        <end position="36"/>
    </location>
</feature>
<keyword evidence="3" id="KW-0645">Protease</keyword>
<keyword evidence="3" id="KW-0378">Hydrolase</keyword>
<keyword evidence="1" id="KW-0812">Transmembrane</keyword>
<dbReference type="PANTHER" id="PTHR43592">
    <property type="entry name" value="CAAX AMINO TERMINAL PROTEASE"/>
    <property type="match status" value="1"/>
</dbReference>
<dbReference type="GO" id="GO:0006508">
    <property type="term" value="P:proteolysis"/>
    <property type="evidence" value="ECO:0007669"/>
    <property type="project" value="UniProtKB-KW"/>
</dbReference>
<protein>
    <submittedName>
        <fullName evidence="3">CAAX protease</fullName>
    </submittedName>
</protein>
<sequence length="292" mass="33411">MVNESTFQGVKIRYLVLWIILFFIVMTGLILASHSLLKGAEWSVAYGLLFYALISYWMLRNFRKINLDYSRFIGHIPINYNWLFLLTIVFAVILFSLGMNELTHFIISTIDPGILGEIPRTSLFYAPQDTPLAPFMNLLDFLTGVIAAPIVEELLFRGVMLHRFTFKLGLKKAILTSSIIFGLLHADFIGAFVFGMVMCILYIKTGTLIIPIIGHMLNNLLAYGMQMLSNINQQNSALVSSTPHPNIGVAAFLLIVAGMIILYFLYRNWPRAYWNPPYFQQDYQGVQENYYY</sequence>
<feature type="transmembrane region" description="Helical" evidence="1">
    <location>
        <begin position="209"/>
        <end position="226"/>
    </location>
</feature>
<dbReference type="AlphaFoldDB" id="A0A2H4VBT9"/>
<keyword evidence="1" id="KW-1133">Transmembrane helix</keyword>
<dbReference type="EMBL" id="CP017766">
    <property type="protein sequence ID" value="AUB55552.1"/>
    <property type="molecule type" value="Genomic_DNA"/>
</dbReference>
<keyword evidence="1" id="KW-0472">Membrane</keyword>
<organism evidence="3 4">
    <name type="scientific">Methanobacterium subterraneum</name>
    <dbReference type="NCBI Taxonomy" id="59277"/>
    <lineage>
        <taxon>Archaea</taxon>
        <taxon>Methanobacteriati</taxon>
        <taxon>Methanobacteriota</taxon>
        <taxon>Methanomada group</taxon>
        <taxon>Methanobacteria</taxon>
        <taxon>Methanobacteriales</taxon>
        <taxon>Methanobacteriaceae</taxon>
        <taxon>Methanobacterium</taxon>
    </lineage>
</organism>
<feature type="transmembrane region" description="Helical" evidence="1">
    <location>
        <begin position="42"/>
        <end position="59"/>
    </location>
</feature>
<proteinExistence type="predicted"/>
<feature type="domain" description="CAAX prenyl protease 2/Lysostaphin resistance protein A-like" evidence="2">
    <location>
        <begin position="136"/>
        <end position="221"/>
    </location>
</feature>